<keyword evidence="5" id="KW-0539">Nucleus</keyword>
<dbReference type="GO" id="GO:0035102">
    <property type="term" value="C:PRC1 complex"/>
    <property type="evidence" value="ECO:0007669"/>
    <property type="project" value="TreeGrafter"/>
</dbReference>
<feature type="compositionally biased region" description="Basic and acidic residues" evidence="6">
    <location>
        <begin position="346"/>
        <end position="360"/>
    </location>
</feature>
<dbReference type="PANTHER" id="PTHR46727:SF1">
    <property type="entry name" value="E3 SUMO-PROTEIN LIGASE CBX4"/>
    <property type="match status" value="1"/>
</dbReference>
<dbReference type="InterPro" id="IPR000953">
    <property type="entry name" value="Chromo/chromo_shadow_dom"/>
</dbReference>
<dbReference type="Proteomes" id="UP000694397">
    <property type="component" value="Chromosome 20"/>
</dbReference>
<evidence type="ECO:0000313" key="9">
    <source>
        <dbReference type="Proteomes" id="UP000694397"/>
    </source>
</evidence>
<keyword evidence="2" id="KW-0678">Repressor</keyword>
<sequence length="539" mass="60585">MELPSAGEHVFAVESIEKKRIRKGRIEYLVKWRGWSPKYNTWEPEENILDPRLLVAFQNREKQEQLMGYRKRGPKPKHLLVQLPSFARRSSVLSGLQETSLDEENRPKSDAIPAHRSQTQQYQLNSKKHHQYQPNCKETQVDQQVNGKKKFYYQLNSKKHHHYQPDPKMYDLQFQKPRESKGQEHISQGWNLPPALQQKGFCDKDLGLSKASNFSVEKKLPDPLNCAEAPLTTDTKETILPSGMSSKMKIVKNKNKNGRIVIVMSKYMENGMQSARIKNGDSDVGEKLHEGKLSEDDSAENLSDKMKFVKPRLPDNGITKDSENGTHTPAAAVSIRQSSVQQINSSKEEPAVPEGGKTDEAVTQADLPQDQPLQLTTKPNLTPWPFEMGVLSRVDHRRKQQGPSAASSLKRQLSEPLEDKGRCKKFLTSRSISAPSSVPSVPRNKATDPNPSNYSVSASQTCDFTDPIPEEPIDLSCVKCRAESSSRPKTPPPVENNSAAVPERAEDPLPSFKPFLGNLIITDVTANCLTVTFKEYVKV</sequence>
<comment type="subcellular location">
    <subcellularLocation>
        <location evidence="1">Nucleus</location>
    </subcellularLocation>
</comment>
<keyword evidence="3" id="KW-0805">Transcription regulation</keyword>
<dbReference type="CDD" id="cd18645">
    <property type="entry name" value="CD_Cbx4"/>
    <property type="match status" value="1"/>
</dbReference>
<dbReference type="InterPro" id="IPR033773">
    <property type="entry name" value="CBX7_C"/>
</dbReference>
<evidence type="ECO:0000313" key="8">
    <source>
        <dbReference type="Ensembl" id="ENSSFOP00015008874.1"/>
    </source>
</evidence>
<dbReference type="SUPFAM" id="SSF54160">
    <property type="entry name" value="Chromo domain-like"/>
    <property type="match status" value="1"/>
</dbReference>
<dbReference type="OrthoDB" id="1918685at2759"/>
<name>A0A8C9R8P1_SCLFO</name>
<dbReference type="PANTHER" id="PTHR46727">
    <property type="entry name" value="E3 SUMO-PROTEIN LIGASE CBX4"/>
    <property type="match status" value="1"/>
</dbReference>
<dbReference type="GO" id="GO:0032183">
    <property type="term" value="F:SUMO binding"/>
    <property type="evidence" value="ECO:0007669"/>
    <property type="project" value="TreeGrafter"/>
</dbReference>
<keyword evidence="9" id="KW-1185">Reference proteome</keyword>
<dbReference type="GeneTree" id="ENSGT00940000160081"/>
<keyword evidence="4" id="KW-0804">Transcription</keyword>
<feature type="compositionally biased region" description="Polar residues" evidence="6">
    <location>
        <begin position="335"/>
        <end position="345"/>
    </location>
</feature>
<feature type="compositionally biased region" description="Low complexity" evidence="6">
    <location>
        <begin position="366"/>
        <end position="377"/>
    </location>
</feature>
<reference evidence="8 9" key="1">
    <citation type="submission" date="2019-04" db="EMBL/GenBank/DDBJ databases">
        <authorList>
            <consortium name="Wellcome Sanger Institute Data Sharing"/>
        </authorList>
    </citation>
    <scope>NUCLEOTIDE SEQUENCE [LARGE SCALE GENOMIC DNA]</scope>
</reference>
<evidence type="ECO:0000256" key="6">
    <source>
        <dbReference type="SAM" id="MobiDB-lite"/>
    </source>
</evidence>
<protein>
    <submittedName>
        <fullName evidence="8">Chromobox 4</fullName>
    </submittedName>
</protein>
<feature type="compositionally biased region" description="Polar residues" evidence="6">
    <location>
        <begin position="401"/>
        <end position="411"/>
    </location>
</feature>
<evidence type="ECO:0000256" key="1">
    <source>
        <dbReference type="ARBA" id="ARBA00004123"/>
    </source>
</evidence>
<feature type="region of interest" description="Disordered" evidence="6">
    <location>
        <begin position="276"/>
        <end position="465"/>
    </location>
</feature>
<dbReference type="FunFam" id="2.40.50.40:FF:000006">
    <property type="entry name" value="Chromobox protein homolog 7"/>
    <property type="match status" value="1"/>
</dbReference>
<evidence type="ECO:0000256" key="2">
    <source>
        <dbReference type="ARBA" id="ARBA00022491"/>
    </source>
</evidence>
<dbReference type="KEGG" id="sfm:108939836"/>
<dbReference type="InterPro" id="IPR043531">
    <property type="entry name" value="CBX4"/>
</dbReference>
<feature type="region of interest" description="Disordered" evidence="6">
    <location>
        <begin position="483"/>
        <end position="507"/>
    </location>
</feature>
<dbReference type="SMART" id="SM00298">
    <property type="entry name" value="CHROMO"/>
    <property type="match status" value="1"/>
</dbReference>
<dbReference type="Gene3D" id="2.40.50.40">
    <property type="match status" value="1"/>
</dbReference>
<dbReference type="GO" id="GO:0061665">
    <property type="term" value="F:SUMO ligase activity"/>
    <property type="evidence" value="ECO:0007669"/>
    <property type="project" value="TreeGrafter"/>
</dbReference>
<dbReference type="AlphaFoldDB" id="A0A8C9R8P1"/>
<proteinExistence type="predicted"/>
<organism evidence="8 9">
    <name type="scientific">Scleropages formosus</name>
    <name type="common">Asian bonytongue</name>
    <name type="synonym">Osteoglossum formosum</name>
    <dbReference type="NCBI Taxonomy" id="113540"/>
    <lineage>
        <taxon>Eukaryota</taxon>
        <taxon>Metazoa</taxon>
        <taxon>Chordata</taxon>
        <taxon>Craniata</taxon>
        <taxon>Vertebrata</taxon>
        <taxon>Euteleostomi</taxon>
        <taxon>Actinopterygii</taxon>
        <taxon>Neopterygii</taxon>
        <taxon>Teleostei</taxon>
        <taxon>Osteoglossocephala</taxon>
        <taxon>Osteoglossomorpha</taxon>
        <taxon>Osteoglossiformes</taxon>
        <taxon>Osteoglossidae</taxon>
        <taxon>Scleropages</taxon>
    </lineage>
</organism>
<dbReference type="InterPro" id="IPR016197">
    <property type="entry name" value="Chromo-like_dom_sf"/>
</dbReference>
<feature type="region of interest" description="Disordered" evidence="6">
    <location>
        <begin position="94"/>
        <end position="120"/>
    </location>
</feature>
<dbReference type="GeneID" id="108939836"/>
<dbReference type="Ensembl" id="ENSSFOT00015008999.2">
    <property type="protein sequence ID" value="ENSSFOP00015008874.1"/>
    <property type="gene ID" value="ENSSFOG00015005789.2"/>
</dbReference>
<gene>
    <name evidence="8" type="primary">CBX4</name>
</gene>
<evidence type="ECO:0000259" key="7">
    <source>
        <dbReference type="PROSITE" id="PS50013"/>
    </source>
</evidence>
<evidence type="ECO:0000256" key="5">
    <source>
        <dbReference type="ARBA" id="ARBA00023242"/>
    </source>
</evidence>
<dbReference type="GO" id="GO:0016925">
    <property type="term" value="P:protein sumoylation"/>
    <property type="evidence" value="ECO:0007669"/>
    <property type="project" value="TreeGrafter"/>
</dbReference>
<dbReference type="InterPro" id="IPR023780">
    <property type="entry name" value="Chromo_domain"/>
</dbReference>
<dbReference type="InterPro" id="IPR017984">
    <property type="entry name" value="Chromo_dom_subgr"/>
</dbReference>
<dbReference type="Pfam" id="PF00385">
    <property type="entry name" value="Chromo"/>
    <property type="match status" value="1"/>
</dbReference>
<reference evidence="8" key="3">
    <citation type="submission" date="2025-09" db="UniProtKB">
        <authorList>
            <consortium name="Ensembl"/>
        </authorList>
    </citation>
    <scope>IDENTIFICATION</scope>
</reference>
<feature type="compositionally biased region" description="Polar residues" evidence="6">
    <location>
        <begin position="447"/>
        <end position="463"/>
    </location>
</feature>
<dbReference type="Pfam" id="PF17218">
    <property type="entry name" value="CBX7_C"/>
    <property type="match status" value="1"/>
</dbReference>
<dbReference type="PROSITE" id="PS00598">
    <property type="entry name" value="CHROMO_1"/>
    <property type="match status" value="1"/>
</dbReference>
<evidence type="ECO:0000256" key="4">
    <source>
        <dbReference type="ARBA" id="ARBA00023163"/>
    </source>
</evidence>
<feature type="compositionally biased region" description="Basic and acidic residues" evidence="6">
    <location>
        <begin position="278"/>
        <end position="295"/>
    </location>
</feature>
<dbReference type="CTD" id="8535"/>
<dbReference type="PROSITE" id="PS50013">
    <property type="entry name" value="CHROMO_2"/>
    <property type="match status" value="1"/>
</dbReference>
<dbReference type="PRINTS" id="PR00504">
    <property type="entry name" value="CHROMODOMAIN"/>
</dbReference>
<feature type="domain" description="Chromo" evidence="7">
    <location>
        <begin position="11"/>
        <end position="69"/>
    </location>
</feature>
<dbReference type="RefSeq" id="XP_018616997.1">
    <property type="nucleotide sequence ID" value="XM_018761481.2"/>
</dbReference>
<accession>A0A8C9R8P1</accession>
<feature type="compositionally biased region" description="Low complexity" evidence="6">
    <location>
        <begin position="429"/>
        <end position="443"/>
    </location>
</feature>
<evidence type="ECO:0000256" key="3">
    <source>
        <dbReference type="ARBA" id="ARBA00023015"/>
    </source>
</evidence>
<dbReference type="InterPro" id="IPR023779">
    <property type="entry name" value="Chromodomain_CS"/>
</dbReference>
<reference evidence="8" key="2">
    <citation type="submission" date="2025-08" db="UniProtKB">
        <authorList>
            <consortium name="Ensembl"/>
        </authorList>
    </citation>
    <scope>IDENTIFICATION</scope>
</reference>
<dbReference type="GO" id="GO:0000122">
    <property type="term" value="P:negative regulation of transcription by RNA polymerase II"/>
    <property type="evidence" value="ECO:0007669"/>
    <property type="project" value="TreeGrafter"/>
</dbReference>